<feature type="transmembrane region" description="Helical" evidence="5">
    <location>
        <begin position="118"/>
        <end position="134"/>
    </location>
</feature>
<reference evidence="6" key="1">
    <citation type="submission" date="2019-03" db="EMBL/GenBank/DDBJ databases">
        <title>Lake Tanganyika Metagenome-Assembled Genomes (MAGs).</title>
        <authorList>
            <person name="Tran P."/>
        </authorList>
    </citation>
    <scope>NUCLEOTIDE SEQUENCE</scope>
    <source>
        <strain evidence="6">M_DeepCast_50m_m2_156</strain>
    </source>
</reference>
<dbReference type="GO" id="GO:0005886">
    <property type="term" value="C:plasma membrane"/>
    <property type="evidence" value="ECO:0007669"/>
    <property type="project" value="UniProtKB-SubCell"/>
</dbReference>
<organism evidence="6 7">
    <name type="scientific">Candidatus Iainarchaeum sp</name>
    <dbReference type="NCBI Taxonomy" id="3101447"/>
    <lineage>
        <taxon>Archaea</taxon>
        <taxon>Candidatus Iainarchaeota</taxon>
        <taxon>Candidatus Iainarchaeia</taxon>
        <taxon>Candidatus Iainarchaeales</taxon>
        <taxon>Candidatus Iainarchaeaceae</taxon>
        <taxon>Candidatus Iainarchaeum</taxon>
    </lineage>
</organism>
<dbReference type="GO" id="GO:0016765">
    <property type="term" value="F:transferase activity, transferring alkyl or aryl (other than methyl) groups"/>
    <property type="evidence" value="ECO:0007669"/>
    <property type="project" value="InterPro"/>
</dbReference>
<feature type="transmembrane region" description="Helical" evidence="5">
    <location>
        <begin position="235"/>
        <end position="253"/>
    </location>
</feature>
<evidence type="ECO:0000313" key="7">
    <source>
        <dbReference type="Proteomes" id="UP000774699"/>
    </source>
</evidence>
<dbReference type="CDD" id="cd13961">
    <property type="entry name" value="PT_UbiA_DGGGPS"/>
    <property type="match status" value="1"/>
</dbReference>
<keyword evidence="3 5" id="KW-1133">Transmembrane helix</keyword>
<keyword evidence="4 5" id="KW-0472">Membrane</keyword>
<keyword evidence="2 5" id="KW-0812">Transmembrane</keyword>
<dbReference type="AlphaFoldDB" id="A0A8T4C748"/>
<accession>A0A8T4C748</accession>
<dbReference type="Gene3D" id="1.10.357.140">
    <property type="entry name" value="UbiA prenyltransferase"/>
    <property type="match status" value="1"/>
</dbReference>
<dbReference type="EMBL" id="VGJJ01000018">
    <property type="protein sequence ID" value="MBM3282251.1"/>
    <property type="molecule type" value="Genomic_DNA"/>
</dbReference>
<comment type="subcellular location">
    <subcellularLocation>
        <location evidence="1">Cell membrane</location>
        <topology evidence="1">Multi-pass membrane protein</topology>
    </subcellularLocation>
</comment>
<evidence type="ECO:0000256" key="4">
    <source>
        <dbReference type="ARBA" id="ARBA00023136"/>
    </source>
</evidence>
<name>A0A8T4C748_9ARCH</name>
<evidence type="ECO:0000256" key="5">
    <source>
        <dbReference type="SAM" id="Phobius"/>
    </source>
</evidence>
<feature type="transmembrane region" description="Helical" evidence="5">
    <location>
        <begin position="51"/>
        <end position="72"/>
    </location>
</feature>
<evidence type="ECO:0000256" key="3">
    <source>
        <dbReference type="ARBA" id="ARBA00022989"/>
    </source>
</evidence>
<proteinExistence type="predicted"/>
<dbReference type="PANTHER" id="PTHR42723:SF1">
    <property type="entry name" value="CHLOROPHYLL SYNTHASE, CHLOROPLASTIC"/>
    <property type="match status" value="1"/>
</dbReference>
<feature type="transmembrane region" description="Helical" evidence="5">
    <location>
        <begin position="21"/>
        <end position="45"/>
    </location>
</feature>
<comment type="caution">
    <text evidence="6">The sequence shown here is derived from an EMBL/GenBank/DDBJ whole genome shotgun (WGS) entry which is preliminary data.</text>
</comment>
<evidence type="ECO:0000313" key="6">
    <source>
        <dbReference type="EMBL" id="MBM3282251.1"/>
    </source>
</evidence>
<dbReference type="PANTHER" id="PTHR42723">
    <property type="entry name" value="CHLOROPHYLL SYNTHASE"/>
    <property type="match status" value="1"/>
</dbReference>
<evidence type="ECO:0008006" key="8">
    <source>
        <dbReference type="Google" id="ProtNLM"/>
    </source>
</evidence>
<protein>
    <recommendedName>
        <fullName evidence="8">Geranylgeranylglycerol-phosphate geranylgeranyltransferase</fullName>
    </recommendedName>
</protein>
<feature type="transmembrane region" description="Helical" evidence="5">
    <location>
        <begin position="167"/>
        <end position="185"/>
    </location>
</feature>
<dbReference type="InterPro" id="IPR000537">
    <property type="entry name" value="UbiA_prenyltransferase"/>
</dbReference>
<dbReference type="InterPro" id="IPR044878">
    <property type="entry name" value="UbiA_sf"/>
</dbReference>
<feature type="transmembrane region" description="Helical" evidence="5">
    <location>
        <begin position="93"/>
        <end position="112"/>
    </location>
</feature>
<dbReference type="Proteomes" id="UP000774699">
    <property type="component" value="Unassembled WGS sequence"/>
</dbReference>
<dbReference type="InterPro" id="IPR050475">
    <property type="entry name" value="Prenyltransferase_related"/>
</dbReference>
<evidence type="ECO:0000256" key="2">
    <source>
        <dbReference type="ARBA" id="ARBA00022692"/>
    </source>
</evidence>
<sequence length="284" mass="31579">MTHHVKNTHSFSTIFSGYWQLIRPLNAVMSTIGAYIGYLLALHTITFDITILYGMLAVFFISGASQSINDYFDYAIDKQRKSTRPLASGKISRTNGLVFSFILYILGITLASFLNNEAFLIALFFSVLTFLYSSSMSEIKFMGNIIVSISVAFTFIFGASLVGITPLVLMISLAAFLANWAREIIKDVEDVRTDKGHKLTLPLILNTHQTRFIILIILGMAIVSGYLPVYFGLSTIYYTFLVTIANIIFILAGKNITHNRAEKSQSLLKKGMLVALLAQISLLI</sequence>
<dbReference type="Pfam" id="PF01040">
    <property type="entry name" value="UbiA"/>
    <property type="match status" value="1"/>
</dbReference>
<evidence type="ECO:0000256" key="1">
    <source>
        <dbReference type="ARBA" id="ARBA00004651"/>
    </source>
</evidence>
<feature type="transmembrane region" description="Helical" evidence="5">
    <location>
        <begin position="212"/>
        <end position="229"/>
    </location>
</feature>
<gene>
    <name evidence="6" type="ORF">FJY86_02845</name>
</gene>